<dbReference type="EMBL" id="ADLN01000127">
    <property type="protein sequence ID" value="EHI57022.1"/>
    <property type="molecule type" value="Genomic_DNA"/>
</dbReference>
<keyword evidence="2" id="KW-1185">Reference proteome</keyword>
<dbReference type="RefSeq" id="WP_006782917.1">
    <property type="nucleotide sequence ID" value="NZ_CP040506.1"/>
</dbReference>
<dbReference type="AlphaFoldDB" id="G5IN51"/>
<proteinExistence type="predicted"/>
<dbReference type="PATRIC" id="fig|742737.3.peg.4912"/>
<evidence type="ECO:0000313" key="1">
    <source>
        <dbReference type="EMBL" id="EHI57022.1"/>
    </source>
</evidence>
<dbReference type="OrthoDB" id="1896360at2"/>
<protein>
    <submittedName>
        <fullName evidence="1">Uncharacterized protein</fullName>
    </submittedName>
</protein>
<accession>G5IN51</accession>
<dbReference type="Proteomes" id="UP000005384">
    <property type="component" value="Unassembled WGS sequence"/>
</dbReference>
<gene>
    <name evidence="1" type="ORF">HMPREF9473_04929</name>
</gene>
<name>G5IN51_9FIRM</name>
<organism evidence="1 2">
    <name type="scientific">Hungatella hathewayi WAL-18680</name>
    <dbReference type="NCBI Taxonomy" id="742737"/>
    <lineage>
        <taxon>Bacteria</taxon>
        <taxon>Bacillati</taxon>
        <taxon>Bacillota</taxon>
        <taxon>Clostridia</taxon>
        <taxon>Lachnospirales</taxon>
        <taxon>Lachnospiraceae</taxon>
        <taxon>Hungatella</taxon>
    </lineage>
</organism>
<sequence>MDVREAVKKKENYSSIVTYFESLKTLSVDELVLLIDVIDEMSEEIFEHYRALQLLFRGEISRIIKKRQETGDFSFLTESEREQVSYTLEKAGRLGVLLWEKYEEYDRELKRV</sequence>
<evidence type="ECO:0000313" key="2">
    <source>
        <dbReference type="Proteomes" id="UP000005384"/>
    </source>
</evidence>
<dbReference type="HOGENOM" id="CLU_159193_0_0_9"/>
<reference evidence="1 2" key="1">
    <citation type="submission" date="2011-08" db="EMBL/GenBank/DDBJ databases">
        <title>The Genome Sequence of Clostridium hathewayi WAL-18680.</title>
        <authorList>
            <consortium name="The Broad Institute Genome Sequencing Platform"/>
            <person name="Earl A."/>
            <person name="Ward D."/>
            <person name="Feldgarden M."/>
            <person name="Gevers D."/>
            <person name="Finegold S.M."/>
            <person name="Summanen P.H."/>
            <person name="Molitoris D.R."/>
            <person name="Song M."/>
            <person name="Daigneault M."/>
            <person name="Allen-Vercoe E."/>
            <person name="Young S.K."/>
            <person name="Zeng Q."/>
            <person name="Gargeya S."/>
            <person name="Fitzgerald M."/>
            <person name="Haas B."/>
            <person name="Abouelleil A."/>
            <person name="Alvarado L."/>
            <person name="Arachchi H.M."/>
            <person name="Berlin A."/>
            <person name="Brown A."/>
            <person name="Chapman S.B."/>
            <person name="Chen Z."/>
            <person name="Dunbar C."/>
            <person name="Freedman E."/>
            <person name="Gearin G."/>
            <person name="Gellesch M."/>
            <person name="Goldberg J."/>
            <person name="Griggs A."/>
            <person name="Gujja S."/>
            <person name="Heiman D."/>
            <person name="Howarth C."/>
            <person name="Larson L."/>
            <person name="Lui A."/>
            <person name="MacDonald P.J.P."/>
            <person name="Montmayeur A."/>
            <person name="Murphy C."/>
            <person name="Neiman D."/>
            <person name="Pearson M."/>
            <person name="Priest M."/>
            <person name="Roberts A."/>
            <person name="Saif S."/>
            <person name="Shea T."/>
            <person name="Shenoy N."/>
            <person name="Sisk P."/>
            <person name="Stolte C."/>
            <person name="Sykes S."/>
            <person name="Wortman J."/>
            <person name="Nusbaum C."/>
            <person name="Birren B."/>
        </authorList>
    </citation>
    <scope>NUCLEOTIDE SEQUENCE [LARGE SCALE GENOMIC DNA]</scope>
    <source>
        <strain evidence="1 2">WAL-18680</strain>
    </source>
</reference>
<comment type="caution">
    <text evidence="1">The sequence shown here is derived from an EMBL/GenBank/DDBJ whole genome shotgun (WGS) entry which is preliminary data.</text>
</comment>